<protein>
    <submittedName>
        <fullName evidence="2">Uncharacterized protein</fullName>
    </submittedName>
</protein>
<dbReference type="EMBL" id="JAEHOD010000034">
    <property type="protein sequence ID" value="KAG2441982.1"/>
    <property type="molecule type" value="Genomic_DNA"/>
</dbReference>
<feature type="compositionally biased region" description="Low complexity" evidence="1">
    <location>
        <begin position="258"/>
        <end position="285"/>
    </location>
</feature>
<dbReference type="Proteomes" id="UP000613740">
    <property type="component" value="Unassembled WGS sequence"/>
</dbReference>
<feature type="region of interest" description="Disordered" evidence="1">
    <location>
        <begin position="400"/>
        <end position="434"/>
    </location>
</feature>
<evidence type="ECO:0000256" key="1">
    <source>
        <dbReference type="SAM" id="MobiDB-lite"/>
    </source>
</evidence>
<feature type="region of interest" description="Disordered" evidence="1">
    <location>
        <begin position="258"/>
        <end position="319"/>
    </location>
</feature>
<dbReference type="OrthoDB" id="544909at2759"/>
<gene>
    <name evidence="2" type="ORF">HYH02_009775</name>
</gene>
<evidence type="ECO:0000313" key="3">
    <source>
        <dbReference type="Proteomes" id="UP000613740"/>
    </source>
</evidence>
<reference evidence="2" key="1">
    <citation type="journal article" date="2020" name="bioRxiv">
        <title>Comparative genomics of Chlamydomonas.</title>
        <authorList>
            <person name="Craig R.J."/>
            <person name="Hasan A.R."/>
            <person name="Ness R.W."/>
            <person name="Keightley P.D."/>
        </authorList>
    </citation>
    <scope>NUCLEOTIDE SEQUENCE</scope>
    <source>
        <strain evidence="2">CCAP 11/173</strain>
    </source>
</reference>
<proteinExistence type="predicted"/>
<organism evidence="2 3">
    <name type="scientific">Chlamydomonas schloesseri</name>
    <dbReference type="NCBI Taxonomy" id="2026947"/>
    <lineage>
        <taxon>Eukaryota</taxon>
        <taxon>Viridiplantae</taxon>
        <taxon>Chlorophyta</taxon>
        <taxon>core chlorophytes</taxon>
        <taxon>Chlorophyceae</taxon>
        <taxon>CS clade</taxon>
        <taxon>Chlamydomonadales</taxon>
        <taxon>Chlamydomonadaceae</taxon>
        <taxon>Chlamydomonas</taxon>
    </lineage>
</organism>
<dbReference type="AlphaFoldDB" id="A0A835TAL9"/>
<keyword evidence="3" id="KW-1185">Reference proteome</keyword>
<feature type="compositionally biased region" description="Low complexity" evidence="1">
    <location>
        <begin position="416"/>
        <end position="427"/>
    </location>
</feature>
<sequence length="434" mass="43238">MWRWGATDDFALALGLPSGVVALEAALFGPRWDVLLAGAGRPGARPGAVGLQLRTGGVASVFSGDSVAAALVLEQACWVAAQVVRGRGGALPGPDGHVPPEPAAAAVTDVGLVLVREAAKELLQRGLVFTFLAAWLTDRAFEAGADDLLGLASGPLASALLALGGASPALAGGAAAASGTVAEVYLPDAVRWATAGLVTASLVPPVLNEAEALRLGVASNLALVEVSQLEAADGRMEAEQARRKAAAAAATAAVAEVSGATTATTASSTTSASSATEASASGSVADSEDSSGSGDEEEAERAGGGGGATGGKDESDGDDEELEAMLREYRLVEALGRSTATGPPRLTYALTVLRGLLRFGSVNLAFALTGNLAATLAASALPNLLLLAYVRAGPKVLLERPAPPAGKAATKRRTRAASAATARGSAPPRDKDEP</sequence>
<comment type="caution">
    <text evidence="2">The sequence shown here is derived from an EMBL/GenBank/DDBJ whole genome shotgun (WGS) entry which is preliminary data.</text>
</comment>
<name>A0A835TAL9_9CHLO</name>
<accession>A0A835TAL9</accession>
<evidence type="ECO:0000313" key="2">
    <source>
        <dbReference type="EMBL" id="KAG2441982.1"/>
    </source>
</evidence>
<feature type="compositionally biased region" description="Acidic residues" evidence="1">
    <location>
        <begin position="286"/>
        <end position="299"/>
    </location>
</feature>